<dbReference type="KEGG" id="nja:NSJP_0962"/>
<dbReference type="AlphaFoldDB" id="A0A1W1I2B3"/>
<sequence>MRWFWRPGLLFTILFFFGAAYLLVALNYSYSDGNRAGYIQKLSTKGWICKTTEGELAMTTVPGVAPVLWEFSVWDENVAAQLTQLIGKRLVLHYKEYRYLPTTCFGDTPYFVDRVEVQE</sequence>
<evidence type="ECO:0000313" key="1">
    <source>
        <dbReference type="EMBL" id="SLM47134.1"/>
    </source>
</evidence>
<keyword evidence="2" id="KW-1185">Reference proteome</keyword>
<dbReference type="EMBL" id="LT828648">
    <property type="protein sequence ID" value="SLM47134.1"/>
    <property type="molecule type" value="Genomic_DNA"/>
</dbReference>
<reference evidence="1 2" key="1">
    <citation type="submission" date="2017-03" db="EMBL/GenBank/DDBJ databases">
        <authorList>
            <person name="Afonso C.L."/>
            <person name="Miller P.J."/>
            <person name="Scott M.A."/>
            <person name="Spackman E."/>
            <person name="Goraichik I."/>
            <person name="Dimitrov K.M."/>
            <person name="Suarez D.L."/>
            <person name="Swayne D.E."/>
        </authorList>
    </citation>
    <scope>NUCLEOTIDE SEQUENCE [LARGE SCALE GENOMIC DNA]</scope>
    <source>
        <strain evidence="1">Genome sequencing of Nitrospira japonica strain NJ11</strain>
    </source>
</reference>
<protein>
    <recommendedName>
        <fullName evidence="3">6-phosphogluconate dehydrogenase</fullName>
    </recommendedName>
</protein>
<dbReference type="RefSeq" id="WP_080885717.1">
    <property type="nucleotide sequence ID" value="NZ_LT828648.1"/>
</dbReference>
<organism evidence="1 2">
    <name type="scientific">Nitrospira japonica</name>
    <dbReference type="NCBI Taxonomy" id="1325564"/>
    <lineage>
        <taxon>Bacteria</taxon>
        <taxon>Pseudomonadati</taxon>
        <taxon>Nitrospirota</taxon>
        <taxon>Nitrospiria</taxon>
        <taxon>Nitrospirales</taxon>
        <taxon>Nitrospiraceae</taxon>
        <taxon>Nitrospira</taxon>
    </lineage>
</organism>
<dbReference type="Proteomes" id="UP000192042">
    <property type="component" value="Chromosome I"/>
</dbReference>
<gene>
    <name evidence="1" type="ORF">NSJP_0962</name>
</gene>
<evidence type="ECO:0008006" key="3">
    <source>
        <dbReference type="Google" id="ProtNLM"/>
    </source>
</evidence>
<evidence type="ECO:0000313" key="2">
    <source>
        <dbReference type="Proteomes" id="UP000192042"/>
    </source>
</evidence>
<dbReference type="OrthoDB" id="9794557at2"/>
<name>A0A1W1I2B3_9BACT</name>
<proteinExistence type="predicted"/>
<dbReference type="STRING" id="1325564.NSJP_0962"/>
<accession>A0A1W1I2B3</accession>